<dbReference type="SUPFAM" id="SSF102712">
    <property type="entry name" value="JAB1/MPN domain"/>
    <property type="match status" value="1"/>
</dbReference>
<dbReference type="SMART" id="SM00232">
    <property type="entry name" value="JAB_MPN"/>
    <property type="match status" value="1"/>
</dbReference>
<dbReference type="GO" id="GO:0008237">
    <property type="term" value="F:metallopeptidase activity"/>
    <property type="evidence" value="ECO:0007669"/>
    <property type="project" value="InterPro"/>
</dbReference>
<dbReference type="InterPro" id="IPR037518">
    <property type="entry name" value="MPN"/>
</dbReference>
<dbReference type="PROSITE" id="PS50249">
    <property type="entry name" value="MPN"/>
    <property type="match status" value="1"/>
</dbReference>
<evidence type="ECO:0000313" key="2">
    <source>
        <dbReference type="EMBL" id="ORE01726.1"/>
    </source>
</evidence>
<gene>
    <name evidence="2" type="ORF">BCV72DRAFT_67714</name>
</gene>
<dbReference type="InterPro" id="IPR000555">
    <property type="entry name" value="JAMM/MPN+_dom"/>
</dbReference>
<feature type="domain" description="MPN" evidence="1">
    <location>
        <begin position="5"/>
        <end position="157"/>
    </location>
</feature>
<name>A0A1X0QPQ4_RHIZD</name>
<dbReference type="OrthoDB" id="446074at2759"/>
<dbReference type="Gene3D" id="3.40.140.10">
    <property type="entry name" value="Cytidine Deaminase, domain 2"/>
    <property type="match status" value="1"/>
</dbReference>
<evidence type="ECO:0000259" key="1">
    <source>
        <dbReference type="PROSITE" id="PS50249"/>
    </source>
</evidence>
<dbReference type="InterPro" id="IPR050242">
    <property type="entry name" value="JAMM_MPN+_peptidase_M67A"/>
</dbReference>
<sequence length="274" mass="31699">MLSLVNLPASIYHLILSHAYSTEKEEIIGMLIGYWETIPSSNPYYKTKCIAHIKSISFLTRSDKRKDRVEIAPENLHLAAIQAEELGKRTNQPMMVIGWYHSHPHITVFPSHIDIRTQLSQQLMDDRFFGLIVSCFDTTADNSEKIQITCFQTRKETVEKINVPLTIEPEQVVPEDIRELYLDLPNHIFDEYKKEYKLSTEHIYYDLRARDQHKLPNILSQAYNASVYGQLVTNLVDNIVIPSVHLLDMKAVALDKEIEELKAYKKQLLSAPFN</sequence>
<dbReference type="Pfam" id="PF01398">
    <property type="entry name" value="JAB"/>
    <property type="match status" value="1"/>
</dbReference>
<accession>A0A1X0QPQ4</accession>
<protein>
    <submittedName>
        <fullName evidence="2">Lys-63-specific deubiquitinase BRCC36-like protein</fullName>
    </submittedName>
</protein>
<dbReference type="Proteomes" id="UP000242414">
    <property type="component" value="Unassembled WGS sequence"/>
</dbReference>
<dbReference type="PANTHER" id="PTHR10410">
    <property type="entry name" value="EUKARYOTIC TRANSLATION INITIATION FACTOR 3 -RELATED"/>
    <property type="match status" value="1"/>
</dbReference>
<reference evidence="2" key="1">
    <citation type="journal article" date="2016" name="Proc. Natl. Acad. Sci. U.S.A.">
        <title>Lipid metabolic changes in an early divergent fungus govern the establishment of a mutualistic symbiosis with endobacteria.</title>
        <authorList>
            <person name="Lastovetsky O.A."/>
            <person name="Gaspar M.L."/>
            <person name="Mondo S.J."/>
            <person name="LaButti K.M."/>
            <person name="Sandor L."/>
            <person name="Grigoriev I.V."/>
            <person name="Henry S.A."/>
            <person name="Pawlowska T.E."/>
        </authorList>
    </citation>
    <scope>NUCLEOTIDE SEQUENCE [LARGE SCALE GENOMIC DNA]</scope>
    <source>
        <strain evidence="2">ATCC 52814</strain>
    </source>
</reference>
<dbReference type="VEuPathDB" id="FungiDB:BCV72DRAFT_67714"/>
<proteinExistence type="predicted"/>
<dbReference type="EMBL" id="KV922104">
    <property type="protein sequence ID" value="ORE01726.1"/>
    <property type="molecule type" value="Genomic_DNA"/>
</dbReference>
<organism evidence="2">
    <name type="scientific">Rhizopus microsporus var. microsporus</name>
    <dbReference type="NCBI Taxonomy" id="86635"/>
    <lineage>
        <taxon>Eukaryota</taxon>
        <taxon>Fungi</taxon>
        <taxon>Fungi incertae sedis</taxon>
        <taxon>Mucoromycota</taxon>
        <taxon>Mucoromycotina</taxon>
        <taxon>Mucoromycetes</taxon>
        <taxon>Mucorales</taxon>
        <taxon>Mucorineae</taxon>
        <taxon>Rhizopodaceae</taxon>
        <taxon>Rhizopus</taxon>
    </lineage>
</organism>
<dbReference type="AlphaFoldDB" id="A0A1X0QPQ4"/>